<reference evidence="1" key="1">
    <citation type="journal article" date="2023" name="Insect Mol. Biol.">
        <title>Genome sequencing provides insights into the evolution of gene families encoding plant cell wall-degrading enzymes in longhorned beetles.</title>
        <authorList>
            <person name="Shin N.R."/>
            <person name="Okamura Y."/>
            <person name="Kirsch R."/>
            <person name="Pauchet Y."/>
        </authorList>
    </citation>
    <scope>NUCLEOTIDE SEQUENCE</scope>
    <source>
        <strain evidence="1">RBIC_L_NR</strain>
    </source>
</reference>
<dbReference type="PANTHER" id="PTHR46455">
    <property type="entry name" value="SET AND MYND DOMAIN CONTAINING, ARTHROPOD-SPECIFIC, MEMBER 4, ISOFORM A"/>
    <property type="match status" value="1"/>
</dbReference>
<organism evidence="1 2">
    <name type="scientific">Rhamnusium bicolor</name>
    <dbReference type="NCBI Taxonomy" id="1586634"/>
    <lineage>
        <taxon>Eukaryota</taxon>
        <taxon>Metazoa</taxon>
        <taxon>Ecdysozoa</taxon>
        <taxon>Arthropoda</taxon>
        <taxon>Hexapoda</taxon>
        <taxon>Insecta</taxon>
        <taxon>Pterygota</taxon>
        <taxon>Neoptera</taxon>
        <taxon>Endopterygota</taxon>
        <taxon>Coleoptera</taxon>
        <taxon>Polyphaga</taxon>
        <taxon>Cucujiformia</taxon>
        <taxon>Chrysomeloidea</taxon>
        <taxon>Cerambycidae</taxon>
        <taxon>Lepturinae</taxon>
        <taxon>Rhagiini</taxon>
        <taxon>Rhamnusium</taxon>
    </lineage>
</organism>
<sequence length="81" mass="9244">MDERREHLLENKFFECHCRRCSDPTELGTYTGALICPKCQTGLVLCDHPLDPDSPWSCNNMSGSCPGYRIPARSMKLLIQR</sequence>
<evidence type="ECO:0000313" key="1">
    <source>
        <dbReference type="EMBL" id="KAJ8957317.1"/>
    </source>
</evidence>
<dbReference type="InterPro" id="IPR053010">
    <property type="entry name" value="SET_SmydA-8"/>
</dbReference>
<proteinExistence type="predicted"/>
<keyword evidence="2" id="KW-1185">Reference proteome</keyword>
<evidence type="ECO:0000313" key="2">
    <source>
        <dbReference type="Proteomes" id="UP001162156"/>
    </source>
</evidence>
<accession>A0AAV8Z2N0</accession>
<comment type="caution">
    <text evidence="1">The sequence shown here is derived from an EMBL/GenBank/DDBJ whole genome shotgun (WGS) entry which is preliminary data.</text>
</comment>
<dbReference type="Gene3D" id="1.25.40.10">
    <property type="entry name" value="Tetratricopeptide repeat domain"/>
    <property type="match status" value="1"/>
</dbReference>
<protein>
    <submittedName>
        <fullName evidence="1">Uncharacterized protein</fullName>
    </submittedName>
</protein>
<dbReference type="AlphaFoldDB" id="A0AAV8Z2N0"/>
<dbReference type="Proteomes" id="UP001162156">
    <property type="component" value="Unassembled WGS sequence"/>
</dbReference>
<name>A0AAV8Z2N0_9CUCU</name>
<dbReference type="InterPro" id="IPR011990">
    <property type="entry name" value="TPR-like_helical_dom_sf"/>
</dbReference>
<gene>
    <name evidence="1" type="ORF">NQ314_006565</name>
</gene>
<dbReference type="PANTHER" id="PTHR46455:SF5">
    <property type="entry name" value="SET AND MYND DOMAIN CONTAINING, ARTHROPOD-SPECIFIC, MEMBER 4, ISOFORM A"/>
    <property type="match status" value="1"/>
</dbReference>
<dbReference type="EMBL" id="JANEYF010001779">
    <property type="protein sequence ID" value="KAJ8957317.1"/>
    <property type="molecule type" value="Genomic_DNA"/>
</dbReference>